<keyword evidence="1" id="KW-0472">Membrane</keyword>
<comment type="caution">
    <text evidence="3">The sequence shown here is derived from an EMBL/GenBank/DDBJ whole genome shotgun (WGS) entry which is preliminary data.</text>
</comment>
<sequence>MSWKISDILALLVTLFVSLNILISVISLSGKHLERRMDMGHLSLFLKMVLVFSAFGMPVLAGVILYKFVFGERIYLVSDDLLYMDTIHKNSISYGTPWGNYWISLLLFLAWFLGFIYYGIFKYANDRRILKKLEKCSKYTQDKLLIETKREIMNELGLKGPVLLLSNEIIQSPFMTGIFEQKIFLPESNYTQEEWGLLLKHELVHCKNQDYFFRRLVFILCALHWFNPLIYRLSDYFVEVNEMACDEKVLNRQPIKRHTMYAELILQIQEKELGLATVSLTGHTVNGLERRIRNIMKKTEKTKRVSFAVLVMSMVLLCPLTVFAASWGMSNLQDLVVKKLWITEVEVQQESTELSEKTEFHYSEDVIEYPIQIKPRGVTSIDITIDGKNVKYGDSLSLTSGNKVAFILQSDSSSDSFKAGLEDSKGKRIYVQTSNGWIDHTFSIEQSGSYKIFLEGTTSKSIHITGSITILK</sequence>
<dbReference type="CDD" id="cd07341">
    <property type="entry name" value="M56_BlaR1_MecR1_like"/>
    <property type="match status" value="1"/>
</dbReference>
<protein>
    <submittedName>
        <fullName evidence="3">Peptidase</fullName>
    </submittedName>
</protein>
<keyword evidence="1" id="KW-1133">Transmembrane helix</keyword>
<dbReference type="InterPro" id="IPR008756">
    <property type="entry name" value="Peptidase_M56"/>
</dbReference>
<proteinExistence type="predicted"/>
<feature type="transmembrane region" description="Helical" evidence="1">
    <location>
        <begin position="305"/>
        <end position="329"/>
    </location>
</feature>
<dbReference type="EMBL" id="AGYR01000004">
    <property type="protein sequence ID" value="ENZ19572.1"/>
    <property type="molecule type" value="Genomic_DNA"/>
</dbReference>
<dbReference type="PANTHER" id="PTHR34978:SF3">
    <property type="entry name" value="SLR0241 PROTEIN"/>
    <property type="match status" value="1"/>
</dbReference>
<dbReference type="InterPro" id="IPR052173">
    <property type="entry name" value="Beta-lactam_resp_regulator"/>
</dbReference>
<dbReference type="HOGENOM" id="CLU_044976_0_0_9"/>
<dbReference type="Pfam" id="PF05569">
    <property type="entry name" value="Peptidase_M56"/>
    <property type="match status" value="1"/>
</dbReference>
<dbReference type="PATRIC" id="fig|999408.3.peg.519"/>
<accession>A0A0E2HGD7</accession>
<evidence type="ECO:0000313" key="4">
    <source>
        <dbReference type="Proteomes" id="UP000013085"/>
    </source>
</evidence>
<dbReference type="RefSeq" id="WP_002594330.1">
    <property type="nucleotide sequence ID" value="NZ_KB850987.1"/>
</dbReference>
<evidence type="ECO:0000259" key="2">
    <source>
        <dbReference type="Pfam" id="PF05569"/>
    </source>
</evidence>
<keyword evidence="1" id="KW-0812">Transmembrane</keyword>
<dbReference type="PANTHER" id="PTHR34978">
    <property type="entry name" value="POSSIBLE SENSOR-TRANSDUCER PROTEIN BLAR"/>
    <property type="match status" value="1"/>
</dbReference>
<evidence type="ECO:0000313" key="3">
    <source>
        <dbReference type="EMBL" id="ENZ19572.1"/>
    </source>
</evidence>
<feature type="transmembrane region" description="Helical" evidence="1">
    <location>
        <begin position="49"/>
        <end position="69"/>
    </location>
</feature>
<evidence type="ECO:0000256" key="1">
    <source>
        <dbReference type="SAM" id="Phobius"/>
    </source>
</evidence>
<feature type="domain" description="Peptidase M56" evidence="2">
    <location>
        <begin position="105"/>
        <end position="294"/>
    </location>
</feature>
<name>A0A0E2HGD7_9FIRM</name>
<gene>
    <name evidence="3" type="ORF">HMPREF1090_00480</name>
</gene>
<feature type="transmembrane region" description="Helical" evidence="1">
    <location>
        <begin position="6"/>
        <end position="28"/>
    </location>
</feature>
<organism evidence="3 4">
    <name type="scientific">[Clostridium] clostridioforme 90A8</name>
    <dbReference type="NCBI Taxonomy" id="999408"/>
    <lineage>
        <taxon>Bacteria</taxon>
        <taxon>Bacillati</taxon>
        <taxon>Bacillota</taxon>
        <taxon>Clostridia</taxon>
        <taxon>Lachnospirales</taxon>
        <taxon>Lachnospiraceae</taxon>
        <taxon>Enterocloster</taxon>
    </lineage>
</organism>
<dbReference type="Proteomes" id="UP000013085">
    <property type="component" value="Unassembled WGS sequence"/>
</dbReference>
<feature type="transmembrane region" description="Helical" evidence="1">
    <location>
        <begin position="101"/>
        <end position="121"/>
    </location>
</feature>
<reference evidence="3 4" key="1">
    <citation type="submission" date="2013-01" db="EMBL/GenBank/DDBJ databases">
        <title>The Genome Sequence of Clostridium clostridioforme 90A8.</title>
        <authorList>
            <consortium name="The Broad Institute Genome Sequencing Platform"/>
            <person name="Earl A."/>
            <person name="Ward D."/>
            <person name="Feldgarden M."/>
            <person name="Gevers D."/>
            <person name="Courvalin P."/>
            <person name="Lambert T."/>
            <person name="Walker B."/>
            <person name="Young S.K."/>
            <person name="Zeng Q."/>
            <person name="Gargeya S."/>
            <person name="Fitzgerald M."/>
            <person name="Haas B."/>
            <person name="Abouelleil A."/>
            <person name="Alvarado L."/>
            <person name="Arachchi H.M."/>
            <person name="Berlin A.M."/>
            <person name="Chapman S.B."/>
            <person name="Dewar J."/>
            <person name="Goldberg J."/>
            <person name="Griggs A."/>
            <person name="Gujja S."/>
            <person name="Hansen M."/>
            <person name="Howarth C."/>
            <person name="Imamovic A."/>
            <person name="Larimer J."/>
            <person name="McCowan C."/>
            <person name="Murphy C."/>
            <person name="Neiman D."/>
            <person name="Pearson M."/>
            <person name="Priest M."/>
            <person name="Roberts A."/>
            <person name="Saif S."/>
            <person name="Shea T."/>
            <person name="Sisk P."/>
            <person name="Sykes S."/>
            <person name="Wortman J."/>
            <person name="Nusbaum C."/>
            <person name="Birren B."/>
        </authorList>
    </citation>
    <scope>NUCLEOTIDE SEQUENCE [LARGE SCALE GENOMIC DNA]</scope>
    <source>
        <strain evidence="3 4">90A8</strain>
    </source>
</reference>
<dbReference type="AlphaFoldDB" id="A0A0E2HGD7"/>